<dbReference type="Gene3D" id="3.10.105.10">
    <property type="entry name" value="Dipeptide-binding Protein, Domain 3"/>
    <property type="match status" value="2"/>
</dbReference>
<reference evidence="5 6" key="1">
    <citation type="submission" date="2024-06" db="EMBL/GenBank/DDBJ databases">
        <title>Halorubrum miltondacostae sp. nov., a potential PHA producer isolated from an inland solar saltern in Rio Maior, Portugal.</title>
        <authorList>
            <person name="Albuquerque L."/>
            <person name="Viver T."/>
            <person name="Barroso C."/>
            <person name="Claudino R."/>
            <person name="Galvan M."/>
            <person name="Simoes G."/>
            <person name="Lobo Da Cunha A."/>
            <person name="Egas C."/>
        </authorList>
    </citation>
    <scope>NUCLEOTIDE SEQUENCE [LARGE SCALE GENOMIC DNA]</scope>
    <source>
        <strain evidence="5 6">RMP-11</strain>
    </source>
</reference>
<dbReference type="InterPro" id="IPR039424">
    <property type="entry name" value="SBP_5"/>
</dbReference>
<keyword evidence="6" id="KW-1185">Reference proteome</keyword>
<evidence type="ECO:0000256" key="1">
    <source>
        <dbReference type="ARBA" id="ARBA00005695"/>
    </source>
</evidence>
<feature type="domain" description="Solute-binding protein family 5" evidence="4">
    <location>
        <begin position="224"/>
        <end position="580"/>
    </location>
</feature>
<dbReference type="AlphaFoldDB" id="A0ABD5M857"/>
<proteinExistence type="inferred from homology"/>
<comment type="similarity">
    <text evidence="1">Belongs to the bacterial solute-binding protein 5 family.</text>
</comment>
<dbReference type="CDD" id="cd00995">
    <property type="entry name" value="PBP2_NikA_DppA_OppA_like"/>
    <property type="match status" value="1"/>
</dbReference>
<dbReference type="SUPFAM" id="SSF53850">
    <property type="entry name" value="Periplasmic binding protein-like II"/>
    <property type="match status" value="2"/>
</dbReference>
<name>A0ABD5M857_9EURY</name>
<dbReference type="EMBL" id="JBEDNY010000004">
    <property type="protein sequence ID" value="MEZ3164754.1"/>
    <property type="molecule type" value="Genomic_DNA"/>
</dbReference>
<evidence type="ECO:0000256" key="2">
    <source>
        <dbReference type="ARBA" id="ARBA00022448"/>
    </source>
</evidence>
<evidence type="ECO:0000256" key="3">
    <source>
        <dbReference type="ARBA" id="ARBA00022729"/>
    </source>
</evidence>
<evidence type="ECO:0000259" key="4">
    <source>
        <dbReference type="Pfam" id="PF00496"/>
    </source>
</evidence>
<dbReference type="Pfam" id="PF00496">
    <property type="entry name" value="SBP_bac_5"/>
    <property type="match status" value="1"/>
</dbReference>
<gene>
    <name evidence="5" type="ORF">ABNG04_12855</name>
</gene>
<dbReference type="InterPro" id="IPR000914">
    <property type="entry name" value="SBP_5_dom"/>
</dbReference>
<protein>
    <submittedName>
        <fullName evidence="5">ABC transporter substrate-binding protein</fullName>
    </submittedName>
</protein>
<dbReference type="Gene3D" id="3.40.190.10">
    <property type="entry name" value="Periplasmic binding protein-like II"/>
    <property type="match status" value="2"/>
</dbReference>
<accession>A0ABD5M857</accession>
<comment type="caution">
    <text evidence="5">The sequence shown here is derived from an EMBL/GenBank/DDBJ whole genome shotgun (WGS) entry which is preliminary data.</text>
</comment>
<sequence>MVELIAESMEQTGYFNTTVETYEWNTYVGRVLDPEYQNKGFVPCIGLSGTFNPGSFCNALHHSSNIGACCNLNGISDSELDELMDSARYGVDVAEDASLRAERYDEVWNYLAEERYSSITHFNLETSVSNTDLHGFEMWPFQEGMYSYNMFAPQDEQIMWVDRDNVAGDSDLSDLSDGGTLSLAVGANIESFDPPHSSDTTSTLAQNFLFEGLTTSDTQGNVYPWLAESYELLNTNSIERTAYADYMSTVGTTEEGAIDTDEQVIIQHPEDSPAEDDEVRVLLPEDATEAAEDGTFGMQYRYNLQEGVEFHNGDELTADDVIATYEYVENSVLAPQTFDSLLTAVKVDEYTVDLYAQVPDAEAERELPGLLILNASQIEAVEKGNIDPREGNVPVGTGPYEFSEFEDAQYYEVTKFDNYWTEQKGVSEAFSWFDGSDEFPDGPVIDGFEVEIVPDNSTRSGALQNGEIDSTYGLNTSTLDDFDSSEEFLVYSVETGGYEYIQYPVNVAPFDDARVRQAINHLIPRERIVENVFSGYGRPAWTPIPQLAQGSGTVDAEALEEDLKPMNEYDIERAEELLEQVAADN</sequence>
<dbReference type="Gene3D" id="3.90.76.10">
    <property type="entry name" value="Dipeptide-binding Protein, Domain 1"/>
    <property type="match status" value="1"/>
</dbReference>
<dbReference type="PANTHER" id="PTHR30290:SF9">
    <property type="entry name" value="OLIGOPEPTIDE-BINDING PROTEIN APPA"/>
    <property type="match status" value="1"/>
</dbReference>
<dbReference type="PANTHER" id="PTHR30290">
    <property type="entry name" value="PERIPLASMIC BINDING COMPONENT OF ABC TRANSPORTER"/>
    <property type="match status" value="1"/>
</dbReference>
<keyword evidence="3" id="KW-0732">Signal</keyword>
<evidence type="ECO:0000313" key="6">
    <source>
        <dbReference type="Proteomes" id="UP001567572"/>
    </source>
</evidence>
<organism evidence="5 6">
    <name type="scientific">Halorubrum miltondacostae</name>
    <dbReference type="NCBI Taxonomy" id="3076378"/>
    <lineage>
        <taxon>Archaea</taxon>
        <taxon>Methanobacteriati</taxon>
        <taxon>Methanobacteriota</taxon>
        <taxon>Stenosarchaea group</taxon>
        <taxon>Halobacteria</taxon>
        <taxon>Halobacteriales</taxon>
        <taxon>Haloferacaceae</taxon>
        <taxon>Halorubrum</taxon>
    </lineage>
</organism>
<dbReference type="Proteomes" id="UP001567572">
    <property type="component" value="Unassembled WGS sequence"/>
</dbReference>
<keyword evidence="2" id="KW-0813">Transport</keyword>
<evidence type="ECO:0000313" key="5">
    <source>
        <dbReference type="EMBL" id="MEZ3164754.1"/>
    </source>
</evidence>
<dbReference type="RefSeq" id="WP_371162909.1">
    <property type="nucleotide sequence ID" value="NZ_JBEDNX010000008.1"/>
</dbReference>